<reference evidence="1" key="1">
    <citation type="submission" date="2021-05" db="EMBL/GenBank/DDBJ databases">
        <authorList>
            <person name="Scholz U."/>
            <person name="Mascher M."/>
            <person name="Fiebig A."/>
        </authorList>
    </citation>
    <scope>NUCLEOTIDE SEQUENCE [LARGE SCALE GENOMIC DNA]</scope>
</reference>
<evidence type="ECO:0000313" key="2">
    <source>
        <dbReference type="Proteomes" id="UP001732700"/>
    </source>
</evidence>
<keyword evidence="2" id="KW-1185">Reference proteome</keyword>
<protein>
    <submittedName>
        <fullName evidence="1">Uncharacterized protein</fullName>
    </submittedName>
</protein>
<name>A0ACD5YCS0_AVESA</name>
<accession>A0ACD5YCS0</accession>
<evidence type="ECO:0000313" key="1">
    <source>
        <dbReference type="EnsemblPlants" id="AVESA.00010b.r2.5DG0938950.1.CDS"/>
    </source>
</evidence>
<reference evidence="1" key="2">
    <citation type="submission" date="2025-09" db="UniProtKB">
        <authorList>
            <consortium name="EnsemblPlants"/>
        </authorList>
    </citation>
    <scope>IDENTIFICATION</scope>
</reference>
<dbReference type="Proteomes" id="UP001732700">
    <property type="component" value="Chromosome 5D"/>
</dbReference>
<proteinExistence type="predicted"/>
<sequence>MNQSAAMQRLIEEICRLKLWDKDQVSAATKNLLRSIEQPPYSIQADTICCFTVSRCQSESSSCDGYASSDGGDSRRSNEQQLHYPSHAHMDPGDVLLILPDVVTQLEDIFRNCEVTFGPDYKEMLLQAFSDNSDTLSSFFYDPDIPGILRGSTVTFMDPSECTEGLIIMLKINTQVLRLMQQQLCEQGRPFEELKVGYFALFAKCGIKKLLEIALCLSKTEWSASHICPMLLAYEALKDVLPLIQKFPSSESDDFFSNIVCNMREAFRELIDHIKHFIQSNMEKHQDVAIHPMTCFLIRLMRYFSSHRILVQSTLAPGDNSNSFGHLLYDVITCWKSVLTEHSNIYRADLLWQYIFLLNNTEHFNRKTDGLLDELLSDRQIIEQHDDEFKLLCKNWIESYTEEACTPAKSCLTHNYWWGTRNYWWGSPRPSLVAFTAKFNKTFDRQKTWKVPDVVLRQELKDRIQDCLLPDYSSSLENYSSSGLFCSCLQSVEGDIYTPEHLQTVVQQLYEG</sequence>
<dbReference type="EnsemblPlants" id="AVESA.00010b.r2.5DG0938950.1">
    <property type="protein sequence ID" value="AVESA.00010b.r2.5DG0938950.1.CDS"/>
    <property type="gene ID" value="AVESA.00010b.r2.5DG0938950"/>
</dbReference>
<organism evidence="1 2">
    <name type="scientific">Avena sativa</name>
    <name type="common">Oat</name>
    <dbReference type="NCBI Taxonomy" id="4498"/>
    <lineage>
        <taxon>Eukaryota</taxon>
        <taxon>Viridiplantae</taxon>
        <taxon>Streptophyta</taxon>
        <taxon>Embryophyta</taxon>
        <taxon>Tracheophyta</taxon>
        <taxon>Spermatophyta</taxon>
        <taxon>Magnoliopsida</taxon>
        <taxon>Liliopsida</taxon>
        <taxon>Poales</taxon>
        <taxon>Poaceae</taxon>
        <taxon>BOP clade</taxon>
        <taxon>Pooideae</taxon>
        <taxon>Poodae</taxon>
        <taxon>Poeae</taxon>
        <taxon>Poeae Chloroplast Group 1 (Aveneae type)</taxon>
        <taxon>Aveninae</taxon>
        <taxon>Avena</taxon>
    </lineage>
</organism>